<comment type="similarity">
    <text evidence="5">Belongs to the SAT4 family.</text>
</comment>
<feature type="transmembrane region" description="Helical" evidence="6">
    <location>
        <begin position="144"/>
        <end position="166"/>
    </location>
</feature>
<protein>
    <recommendedName>
        <fullName evidence="7">Rhodopsin domain-containing protein</fullName>
    </recommendedName>
</protein>
<feature type="transmembrane region" description="Helical" evidence="6">
    <location>
        <begin position="99"/>
        <end position="124"/>
    </location>
</feature>
<comment type="subcellular location">
    <subcellularLocation>
        <location evidence="1">Membrane</location>
        <topology evidence="1">Multi-pass membrane protein</topology>
    </subcellularLocation>
</comment>
<feature type="transmembrane region" description="Helical" evidence="6">
    <location>
        <begin position="294"/>
        <end position="314"/>
    </location>
</feature>
<feature type="non-terminal residue" evidence="8">
    <location>
        <position position="315"/>
    </location>
</feature>
<evidence type="ECO:0000256" key="3">
    <source>
        <dbReference type="ARBA" id="ARBA00022989"/>
    </source>
</evidence>
<keyword evidence="4 6" id="KW-0472">Membrane</keyword>
<evidence type="ECO:0000313" key="9">
    <source>
        <dbReference type="Proteomes" id="UP000235786"/>
    </source>
</evidence>
<dbReference type="Pfam" id="PF20684">
    <property type="entry name" value="Fung_rhodopsin"/>
    <property type="match status" value="1"/>
</dbReference>
<dbReference type="GO" id="GO:0016020">
    <property type="term" value="C:membrane"/>
    <property type="evidence" value="ECO:0007669"/>
    <property type="project" value="UniProtKB-SubCell"/>
</dbReference>
<dbReference type="OrthoDB" id="5342292at2759"/>
<feature type="transmembrane region" description="Helical" evidence="6">
    <location>
        <begin position="178"/>
        <end position="198"/>
    </location>
</feature>
<evidence type="ECO:0000256" key="6">
    <source>
        <dbReference type="SAM" id="Phobius"/>
    </source>
</evidence>
<evidence type="ECO:0000313" key="8">
    <source>
        <dbReference type="EMBL" id="PMD32693.1"/>
    </source>
</evidence>
<feature type="domain" description="Rhodopsin" evidence="7">
    <location>
        <begin position="83"/>
        <end position="314"/>
    </location>
</feature>
<dbReference type="AlphaFoldDB" id="A0A2J6R2E5"/>
<dbReference type="PANTHER" id="PTHR33048">
    <property type="entry name" value="PTH11-LIKE INTEGRAL MEMBRANE PROTEIN (AFU_ORTHOLOGUE AFUA_5G11245)"/>
    <property type="match status" value="1"/>
</dbReference>
<feature type="transmembrane region" description="Helical" evidence="6">
    <location>
        <begin position="257"/>
        <end position="274"/>
    </location>
</feature>
<keyword evidence="9" id="KW-1185">Reference proteome</keyword>
<reference evidence="8 9" key="1">
    <citation type="submission" date="2016-04" db="EMBL/GenBank/DDBJ databases">
        <title>A degradative enzymes factory behind the ericoid mycorrhizal symbiosis.</title>
        <authorList>
            <consortium name="DOE Joint Genome Institute"/>
            <person name="Martino E."/>
            <person name="Morin E."/>
            <person name="Grelet G."/>
            <person name="Kuo A."/>
            <person name="Kohler A."/>
            <person name="Daghino S."/>
            <person name="Barry K."/>
            <person name="Choi C."/>
            <person name="Cichocki N."/>
            <person name="Clum A."/>
            <person name="Copeland A."/>
            <person name="Hainaut M."/>
            <person name="Haridas S."/>
            <person name="Labutti K."/>
            <person name="Lindquist E."/>
            <person name="Lipzen A."/>
            <person name="Khouja H.-R."/>
            <person name="Murat C."/>
            <person name="Ohm R."/>
            <person name="Olson A."/>
            <person name="Spatafora J."/>
            <person name="Veneault-Fourrey C."/>
            <person name="Henrissat B."/>
            <person name="Grigoriev I."/>
            <person name="Martin F."/>
            <person name="Perotto S."/>
        </authorList>
    </citation>
    <scope>NUCLEOTIDE SEQUENCE [LARGE SCALE GENOMIC DNA]</scope>
    <source>
        <strain evidence="8 9">F</strain>
    </source>
</reference>
<evidence type="ECO:0000256" key="2">
    <source>
        <dbReference type="ARBA" id="ARBA00022692"/>
    </source>
</evidence>
<feature type="transmembrane region" description="Helical" evidence="6">
    <location>
        <begin position="66"/>
        <end position="87"/>
    </location>
</feature>
<feature type="transmembrane region" description="Helical" evidence="6">
    <location>
        <begin position="218"/>
        <end position="245"/>
    </location>
</feature>
<dbReference type="EMBL" id="KZ613958">
    <property type="protein sequence ID" value="PMD32693.1"/>
    <property type="molecule type" value="Genomic_DNA"/>
</dbReference>
<dbReference type="PANTHER" id="PTHR33048:SF47">
    <property type="entry name" value="INTEGRAL MEMBRANE PROTEIN-RELATED"/>
    <property type="match status" value="1"/>
</dbReference>
<dbReference type="STRING" id="1149755.A0A2J6R2E5"/>
<name>A0A2J6R2E5_HYAVF</name>
<evidence type="ECO:0000256" key="4">
    <source>
        <dbReference type="ARBA" id="ARBA00023136"/>
    </source>
</evidence>
<sequence>PVLAETQCCLTNLTALSSCLCLNIQAESKIAKCVVTNCNYTELVKVEKAQYELCYGEPELSRRSNILAVTIILACMVILFVVLRCLSRHTVSKEFWWDDWMLLLATTLFLALQAVNIWGVKIGFGVHVWNVNSDNNVALYQYEWIYEIFYAVTSVTIRFSILLLYYRIFPQDWLRKTVLVECAYMVIHDLIFSFVVIFQCRPIVLVYDKSLEGSCLDIHAVVFAGSVLSMVEDIMTISLPIPSIVKLRLPFKKKVQVVLMVSVGLIAVIASMVRMKFAAHFYYSIDINWDDYGIAILSTIELALSIICVCFPPVK</sequence>
<keyword evidence="3 6" id="KW-1133">Transmembrane helix</keyword>
<dbReference type="InterPro" id="IPR049326">
    <property type="entry name" value="Rhodopsin_dom_fungi"/>
</dbReference>
<proteinExistence type="inferred from homology"/>
<gene>
    <name evidence="8" type="ORF">L207DRAFT_411690</name>
</gene>
<evidence type="ECO:0000259" key="7">
    <source>
        <dbReference type="Pfam" id="PF20684"/>
    </source>
</evidence>
<evidence type="ECO:0000256" key="1">
    <source>
        <dbReference type="ARBA" id="ARBA00004141"/>
    </source>
</evidence>
<organism evidence="8 9">
    <name type="scientific">Hyaloscypha variabilis (strain UAMH 11265 / GT02V1 / F)</name>
    <name type="common">Meliniomyces variabilis</name>
    <dbReference type="NCBI Taxonomy" id="1149755"/>
    <lineage>
        <taxon>Eukaryota</taxon>
        <taxon>Fungi</taxon>
        <taxon>Dikarya</taxon>
        <taxon>Ascomycota</taxon>
        <taxon>Pezizomycotina</taxon>
        <taxon>Leotiomycetes</taxon>
        <taxon>Helotiales</taxon>
        <taxon>Hyaloscyphaceae</taxon>
        <taxon>Hyaloscypha</taxon>
        <taxon>Hyaloscypha variabilis</taxon>
    </lineage>
</organism>
<dbReference type="InterPro" id="IPR052337">
    <property type="entry name" value="SAT4-like"/>
</dbReference>
<keyword evidence="2 6" id="KW-0812">Transmembrane</keyword>
<dbReference type="Proteomes" id="UP000235786">
    <property type="component" value="Unassembled WGS sequence"/>
</dbReference>
<feature type="non-terminal residue" evidence="8">
    <location>
        <position position="1"/>
    </location>
</feature>
<evidence type="ECO:0000256" key="5">
    <source>
        <dbReference type="ARBA" id="ARBA00038359"/>
    </source>
</evidence>
<accession>A0A2J6R2E5</accession>